<feature type="transmembrane region" description="Helical" evidence="5">
    <location>
        <begin position="42"/>
        <end position="61"/>
    </location>
</feature>
<dbReference type="VEuPathDB" id="FungiDB:PYU1_G014608"/>
<organism evidence="6 7">
    <name type="scientific">Globisporangium ultimum (strain ATCC 200006 / CBS 805.95 / DAOM BR144)</name>
    <name type="common">Pythium ultimum</name>
    <dbReference type="NCBI Taxonomy" id="431595"/>
    <lineage>
        <taxon>Eukaryota</taxon>
        <taxon>Sar</taxon>
        <taxon>Stramenopiles</taxon>
        <taxon>Oomycota</taxon>
        <taxon>Peronosporomycetes</taxon>
        <taxon>Pythiales</taxon>
        <taxon>Pythiaceae</taxon>
        <taxon>Globisporangium</taxon>
    </lineage>
</organism>
<dbReference type="GO" id="GO:0016020">
    <property type="term" value="C:membrane"/>
    <property type="evidence" value="ECO:0007669"/>
    <property type="project" value="UniProtKB-SubCell"/>
</dbReference>
<keyword evidence="2 5" id="KW-0812">Transmembrane</keyword>
<evidence type="ECO:0000313" key="7">
    <source>
        <dbReference type="Proteomes" id="UP000019132"/>
    </source>
</evidence>
<dbReference type="eggNOG" id="ENOG502QUBU">
    <property type="taxonomic scope" value="Eukaryota"/>
</dbReference>
<reference evidence="7" key="1">
    <citation type="journal article" date="2010" name="Genome Biol.">
        <title>Genome sequence of the necrotrophic plant pathogen Pythium ultimum reveals original pathogenicity mechanisms and effector repertoire.</title>
        <authorList>
            <person name="Levesque C.A."/>
            <person name="Brouwer H."/>
            <person name="Cano L."/>
            <person name="Hamilton J.P."/>
            <person name="Holt C."/>
            <person name="Huitema E."/>
            <person name="Raffaele S."/>
            <person name="Robideau G.P."/>
            <person name="Thines M."/>
            <person name="Win J."/>
            <person name="Zerillo M.M."/>
            <person name="Beakes G.W."/>
            <person name="Boore J.L."/>
            <person name="Busam D."/>
            <person name="Dumas B."/>
            <person name="Ferriera S."/>
            <person name="Fuerstenberg S.I."/>
            <person name="Gachon C.M."/>
            <person name="Gaulin E."/>
            <person name="Govers F."/>
            <person name="Grenville-Briggs L."/>
            <person name="Horner N."/>
            <person name="Hostetler J."/>
            <person name="Jiang R.H."/>
            <person name="Johnson J."/>
            <person name="Krajaejun T."/>
            <person name="Lin H."/>
            <person name="Meijer H.J."/>
            <person name="Moore B."/>
            <person name="Morris P."/>
            <person name="Phuntmart V."/>
            <person name="Puiu D."/>
            <person name="Shetty J."/>
            <person name="Stajich J.E."/>
            <person name="Tripathy S."/>
            <person name="Wawra S."/>
            <person name="van West P."/>
            <person name="Whitty B.R."/>
            <person name="Coutinho P.M."/>
            <person name="Henrissat B."/>
            <person name="Martin F."/>
            <person name="Thomas P.D."/>
            <person name="Tyler B.M."/>
            <person name="De Vries R.P."/>
            <person name="Kamoun S."/>
            <person name="Yandell M."/>
            <person name="Tisserat N."/>
            <person name="Buell C.R."/>
        </authorList>
    </citation>
    <scope>NUCLEOTIDE SEQUENCE</scope>
    <source>
        <strain evidence="7">DAOM:BR144</strain>
    </source>
</reference>
<evidence type="ECO:0000256" key="1">
    <source>
        <dbReference type="ARBA" id="ARBA00004141"/>
    </source>
</evidence>
<dbReference type="InterPro" id="IPR018499">
    <property type="entry name" value="Tetraspanin/Peripherin"/>
</dbReference>
<dbReference type="EMBL" id="GL376576">
    <property type="status" value="NOT_ANNOTATED_CDS"/>
    <property type="molecule type" value="Genomic_DNA"/>
</dbReference>
<accession>K3XBP0</accession>
<feature type="transmembrane region" description="Helical" evidence="5">
    <location>
        <begin position="200"/>
        <end position="223"/>
    </location>
</feature>
<feature type="transmembrane region" description="Helical" evidence="5">
    <location>
        <begin position="230"/>
        <end position="255"/>
    </location>
</feature>
<evidence type="ECO:0000256" key="5">
    <source>
        <dbReference type="SAM" id="Phobius"/>
    </source>
</evidence>
<dbReference type="PANTHER" id="PTHR19282:SF522">
    <property type="entry name" value="TETRASPANIN"/>
    <property type="match status" value="1"/>
</dbReference>
<reference evidence="6" key="3">
    <citation type="submission" date="2015-02" db="UniProtKB">
        <authorList>
            <consortium name="EnsemblProtists"/>
        </authorList>
    </citation>
    <scope>IDENTIFICATION</scope>
    <source>
        <strain evidence="6">DAOM BR144</strain>
    </source>
</reference>
<feature type="transmembrane region" description="Helical" evidence="5">
    <location>
        <begin position="166"/>
        <end position="188"/>
    </location>
</feature>
<feature type="transmembrane region" description="Helical" evidence="5">
    <location>
        <begin position="132"/>
        <end position="154"/>
    </location>
</feature>
<keyword evidence="3 5" id="KW-1133">Transmembrane helix</keyword>
<protein>
    <recommendedName>
        <fullName evidence="8">Tetraspanin</fullName>
    </recommendedName>
</protein>
<dbReference type="PANTHER" id="PTHR19282">
    <property type="entry name" value="TETRASPANIN"/>
    <property type="match status" value="1"/>
</dbReference>
<name>K3XBP0_GLOUD</name>
<keyword evidence="4 5" id="KW-0472">Membrane</keyword>
<evidence type="ECO:0000256" key="4">
    <source>
        <dbReference type="ARBA" id="ARBA00023136"/>
    </source>
</evidence>
<sequence length="401" mass="43172">MRPSRRFLRFLCALTFASGAALLALGLHVALSAHLHASAVALASLGGIVVLLSTLGFVGAGREKSGMLMLFFFLNFFLVTCLFVASYAAFCFQDAMESWLKHHWSDEVLDYLRSKPCCSTYEDTVTYLEHKFMTLGAIGFACIALVLASLYCVIRIVTVPIVMKNMLTVINFIFIALGAGVFAYGLTVKSRDEMTAGQEWIAIVFITVGTFIVALSVLGVIGARAKSRTLLLIYILGIGACLLALLTCAVGGFTFSGELAKTYEKHASENSSLACDIDLPGCSNCSVVPDEIVACKGVRKSSDGYWVSCSSSHHNNNSSDSTCQRGMTVLNTKENQGYEANDIAVCGKCPEWSEPDVTAYLKSTLNLLGLFAVIVSFFIVVGFAGALILRKSLAGYQTDSI</sequence>
<feature type="transmembrane region" description="Helical" evidence="5">
    <location>
        <begin position="68"/>
        <end position="90"/>
    </location>
</feature>
<comment type="subcellular location">
    <subcellularLocation>
        <location evidence="1">Membrane</location>
        <topology evidence="1">Multi-pass membrane protein</topology>
    </subcellularLocation>
</comment>
<dbReference type="Pfam" id="PF00335">
    <property type="entry name" value="Tetraspanin"/>
    <property type="match status" value="2"/>
</dbReference>
<evidence type="ECO:0008006" key="8">
    <source>
        <dbReference type="Google" id="ProtNLM"/>
    </source>
</evidence>
<dbReference type="AlphaFoldDB" id="K3XBP0"/>
<dbReference type="OMA" id="LEGHACC"/>
<evidence type="ECO:0000313" key="6">
    <source>
        <dbReference type="EnsemblProtists" id="PYU1_T014639"/>
    </source>
</evidence>
<reference evidence="7" key="2">
    <citation type="submission" date="2010-04" db="EMBL/GenBank/DDBJ databases">
        <authorList>
            <person name="Buell R."/>
            <person name="Hamilton J."/>
            <person name="Hostetler J."/>
        </authorList>
    </citation>
    <scope>NUCLEOTIDE SEQUENCE [LARGE SCALE GENOMIC DNA]</scope>
    <source>
        <strain evidence="7">DAOM:BR144</strain>
    </source>
</reference>
<dbReference type="HOGENOM" id="CLU_724562_0_0_1"/>
<dbReference type="Proteomes" id="UP000019132">
    <property type="component" value="Unassembled WGS sequence"/>
</dbReference>
<proteinExistence type="predicted"/>
<dbReference type="InParanoid" id="K3XBP0"/>
<evidence type="ECO:0000256" key="2">
    <source>
        <dbReference type="ARBA" id="ARBA00022692"/>
    </source>
</evidence>
<keyword evidence="7" id="KW-1185">Reference proteome</keyword>
<dbReference type="EnsemblProtists" id="PYU1_T014639">
    <property type="protein sequence ID" value="PYU1_T014639"/>
    <property type="gene ID" value="PYU1_G014608"/>
</dbReference>
<feature type="transmembrane region" description="Helical" evidence="5">
    <location>
        <begin position="367"/>
        <end position="389"/>
    </location>
</feature>
<evidence type="ECO:0000256" key="3">
    <source>
        <dbReference type="ARBA" id="ARBA00022989"/>
    </source>
</evidence>
<dbReference type="PRINTS" id="PR00259">
    <property type="entry name" value="TMFOUR"/>
</dbReference>